<feature type="compositionally biased region" description="Basic and acidic residues" evidence="3">
    <location>
        <begin position="246"/>
        <end position="258"/>
    </location>
</feature>
<feature type="region of interest" description="Disordered" evidence="3">
    <location>
        <begin position="246"/>
        <end position="272"/>
    </location>
</feature>
<feature type="domain" description="NADP-dependent oxidoreductase" evidence="4">
    <location>
        <begin position="30"/>
        <end position="343"/>
    </location>
</feature>
<dbReference type="PANTHER" id="PTHR43364">
    <property type="entry name" value="NADH-SPECIFIC METHYLGLYOXAL REDUCTASE-RELATED"/>
    <property type="match status" value="1"/>
</dbReference>
<dbReference type="InterPro" id="IPR023210">
    <property type="entry name" value="NADP_OxRdtase_dom"/>
</dbReference>
<evidence type="ECO:0000313" key="5">
    <source>
        <dbReference type="EMBL" id="TFY69791.1"/>
    </source>
</evidence>
<gene>
    <name evidence="5" type="ORF">EVG20_g3001</name>
</gene>
<dbReference type="Proteomes" id="UP000298327">
    <property type="component" value="Unassembled WGS sequence"/>
</dbReference>
<dbReference type="OrthoDB" id="48988at2759"/>
<dbReference type="PANTHER" id="PTHR43364:SF2">
    <property type="entry name" value="ARYL-ALCOHOL DEHYDROGENASE AAD10-RELATED"/>
    <property type="match status" value="1"/>
</dbReference>
<dbReference type="EMBL" id="SEOQ01000128">
    <property type="protein sequence ID" value="TFY69791.1"/>
    <property type="molecule type" value="Genomic_DNA"/>
</dbReference>
<evidence type="ECO:0000313" key="6">
    <source>
        <dbReference type="Proteomes" id="UP000298327"/>
    </source>
</evidence>
<dbReference type="GO" id="GO:0016491">
    <property type="term" value="F:oxidoreductase activity"/>
    <property type="evidence" value="ECO:0007669"/>
    <property type="project" value="UniProtKB-KW"/>
</dbReference>
<dbReference type="InterPro" id="IPR036812">
    <property type="entry name" value="NAD(P)_OxRdtase_dom_sf"/>
</dbReference>
<evidence type="ECO:0000256" key="1">
    <source>
        <dbReference type="ARBA" id="ARBA00023002"/>
    </source>
</evidence>
<name>A0A4Y9Z7K2_9AGAM</name>
<keyword evidence="6" id="KW-1185">Reference proteome</keyword>
<comment type="similarity">
    <text evidence="2">Belongs to the aldo/keto reductase family. Aldo/keto reductase 2 subfamily.</text>
</comment>
<organism evidence="5 6">
    <name type="scientific">Dentipellis fragilis</name>
    <dbReference type="NCBI Taxonomy" id="205917"/>
    <lineage>
        <taxon>Eukaryota</taxon>
        <taxon>Fungi</taxon>
        <taxon>Dikarya</taxon>
        <taxon>Basidiomycota</taxon>
        <taxon>Agaricomycotina</taxon>
        <taxon>Agaricomycetes</taxon>
        <taxon>Russulales</taxon>
        <taxon>Hericiaceae</taxon>
        <taxon>Dentipellis</taxon>
    </lineage>
</organism>
<evidence type="ECO:0000256" key="3">
    <source>
        <dbReference type="SAM" id="MobiDB-lite"/>
    </source>
</evidence>
<accession>A0A4Y9Z7K2</accession>
<dbReference type="Pfam" id="PF00248">
    <property type="entry name" value="Aldo_ket_red"/>
    <property type="match status" value="1"/>
</dbReference>
<dbReference type="AlphaFoldDB" id="A0A4Y9Z7K2"/>
<proteinExistence type="inferred from homology"/>
<dbReference type="SUPFAM" id="SSF51430">
    <property type="entry name" value="NAD(P)-linked oxidoreductase"/>
    <property type="match status" value="1"/>
</dbReference>
<dbReference type="STRING" id="205917.A0A4Y9Z7K2"/>
<reference evidence="5 6" key="1">
    <citation type="submission" date="2019-02" db="EMBL/GenBank/DDBJ databases">
        <title>Genome sequencing of the rare red list fungi Dentipellis fragilis.</title>
        <authorList>
            <person name="Buettner E."/>
            <person name="Kellner H."/>
        </authorList>
    </citation>
    <scope>NUCLEOTIDE SEQUENCE [LARGE SCALE GENOMIC DNA]</scope>
    <source>
        <strain evidence="5 6">DSM 105465</strain>
    </source>
</reference>
<dbReference type="InterPro" id="IPR050523">
    <property type="entry name" value="AKR_Detox_Biosynth"/>
</dbReference>
<dbReference type="Gene3D" id="3.20.20.100">
    <property type="entry name" value="NADP-dependent oxidoreductase domain"/>
    <property type="match status" value="1"/>
</dbReference>
<evidence type="ECO:0000259" key="4">
    <source>
        <dbReference type="Pfam" id="PF00248"/>
    </source>
</evidence>
<comment type="caution">
    <text evidence="5">The sequence shown here is derived from an EMBL/GenBank/DDBJ whole genome shotgun (WGS) entry which is preliminary data.</text>
</comment>
<sequence>MSWLPPKPVAPTPLGLYRVLSPRASIRVSPIQLGGMSIGTEWGDKGMGAMDRDSSFRLMDAYYNAGGNFIDTACNYQNGTSEGLIGEWMELRGIRDHMVIATKFASPWKRDDPTIKQKIHYQGSGTKSLHLAVTGSLQKLRTNYIDILYCHWYDWDTSIEELMNNLHNLVVAGKVLHLGISDCPAWIVSQANQYALDHGKTPFCIYQGQWNLTKRSFEREIIPMARQLGLALAPWDVLGGGRFRTDAEDQARKERGEGARTGYTQDSQWERNEDDRKISAALEKVAGELGAKSIQAVAIAYHLQKTPYVFPIIGGRKVENLERNIEALTLNLSKEQIQYLESVLPFDVGFPGWLIGDGTSDHPIMKNYAPIAIWPKAEPIKP</sequence>
<evidence type="ECO:0000256" key="2">
    <source>
        <dbReference type="ARBA" id="ARBA00038157"/>
    </source>
</evidence>
<protein>
    <recommendedName>
        <fullName evidence="4">NADP-dependent oxidoreductase domain-containing protein</fullName>
    </recommendedName>
</protein>
<keyword evidence="1" id="KW-0560">Oxidoreductase</keyword>